<sequence>MGYDQRTMSDFSTIVYTAVGVTLLVCTIFILKQVGISTLRQLISPRKKHRRRRRRHHQTHG</sequence>
<reference evidence="2 3" key="1">
    <citation type="submission" date="2019-07" db="EMBL/GenBank/DDBJ databases">
        <title>Whole genome shotgun sequence of Deinococcus cellulosilyticus NBRC 106333.</title>
        <authorList>
            <person name="Hosoyama A."/>
            <person name="Uohara A."/>
            <person name="Ohji S."/>
            <person name="Ichikawa N."/>
        </authorList>
    </citation>
    <scope>NUCLEOTIDE SEQUENCE [LARGE SCALE GENOMIC DNA]</scope>
    <source>
        <strain evidence="2 3">NBRC 106333</strain>
    </source>
</reference>
<comment type="caution">
    <text evidence="2">The sequence shown here is derived from an EMBL/GenBank/DDBJ whole genome shotgun (WGS) entry which is preliminary data.</text>
</comment>
<organism evidence="2 3">
    <name type="scientific">Deinococcus cellulosilyticus (strain DSM 18568 / NBRC 106333 / KACC 11606 / 5516J-15)</name>
    <dbReference type="NCBI Taxonomy" id="1223518"/>
    <lineage>
        <taxon>Bacteria</taxon>
        <taxon>Thermotogati</taxon>
        <taxon>Deinococcota</taxon>
        <taxon>Deinococci</taxon>
        <taxon>Deinococcales</taxon>
        <taxon>Deinococcaceae</taxon>
        <taxon>Deinococcus</taxon>
    </lineage>
</organism>
<evidence type="ECO:0000313" key="2">
    <source>
        <dbReference type="EMBL" id="GEM45704.1"/>
    </source>
</evidence>
<keyword evidence="1" id="KW-0812">Transmembrane</keyword>
<dbReference type="AlphaFoldDB" id="A0A511MYM7"/>
<evidence type="ECO:0000313" key="3">
    <source>
        <dbReference type="Proteomes" id="UP000321306"/>
    </source>
</evidence>
<keyword evidence="1" id="KW-0472">Membrane</keyword>
<feature type="transmembrane region" description="Helical" evidence="1">
    <location>
        <begin position="14"/>
        <end position="43"/>
    </location>
</feature>
<keyword evidence="1" id="KW-1133">Transmembrane helix</keyword>
<proteinExistence type="predicted"/>
<protein>
    <submittedName>
        <fullName evidence="2">Uncharacterized protein</fullName>
    </submittedName>
</protein>
<dbReference type="EMBL" id="BJXB01000004">
    <property type="protein sequence ID" value="GEM45704.1"/>
    <property type="molecule type" value="Genomic_DNA"/>
</dbReference>
<gene>
    <name evidence="2" type="ORF">DC3_13390</name>
</gene>
<keyword evidence="3" id="KW-1185">Reference proteome</keyword>
<evidence type="ECO:0000256" key="1">
    <source>
        <dbReference type="SAM" id="Phobius"/>
    </source>
</evidence>
<accession>A0A511MYM7</accession>
<name>A0A511MYM7_DEIC1</name>
<dbReference type="Proteomes" id="UP000321306">
    <property type="component" value="Unassembled WGS sequence"/>
</dbReference>